<protein>
    <submittedName>
        <fullName evidence="2">Uncharacterized protein</fullName>
    </submittedName>
</protein>
<keyword evidence="1" id="KW-1133">Transmembrane helix</keyword>
<keyword evidence="1" id="KW-0812">Transmembrane</keyword>
<dbReference type="OrthoDB" id="4844401at2759"/>
<evidence type="ECO:0000313" key="2">
    <source>
        <dbReference type="EMBL" id="PNY26799.1"/>
    </source>
</evidence>
<proteinExistence type="predicted"/>
<evidence type="ECO:0000313" key="3">
    <source>
        <dbReference type="Proteomes" id="UP000236621"/>
    </source>
</evidence>
<keyword evidence="1" id="KW-0472">Membrane</keyword>
<name>A0A2K3QH01_9HYPO</name>
<evidence type="ECO:0000256" key="1">
    <source>
        <dbReference type="SAM" id="Phobius"/>
    </source>
</evidence>
<dbReference type="AlphaFoldDB" id="A0A2K3QH01"/>
<comment type="caution">
    <text evidence="2">The sequence shown here is derived from an EMBL/GenBank/DDBJ whole genome shotgun (WGS) entry which is preliminary data.</text>
</comment>
<gene>
    <name evidence="2" type="ORF">TCAP_03278</name>
</gene>
<dbReference type="EMBL" id="NRSZ01000497">
    <property type="protein sequence ID" value="PNY26799.1"/>
    <property type="molecule type" value="Genomic_DNA"/>
</dbReference>
<keyword evidence="3" id="KW-1185">Reference proteome</keyword>
<sequence length="149" mass="16285">MDKISLLTASQVGPGVSLNPHSTIIGRLGLTLAFAAHFQRLLGSFSDVVCPQAFFVAKLALAYALYASRLLAVSAFIATKLGAFHGLSTSSKAVSHLWDSRTVRLVRTRLFFEFIVFILGGGNSIILLLFWPGWPLVGGAFWALWRFWG</sequence>
<dbReference type="Proteomes" id="UP000236621">
    <property type="component" value="Unassembled WGS sequence"/>
</dbReference>
<accession>A0A2K3QH01</accession>
<organism evidence="2 3">
    <name type="scientific">Tolypocladium capitatum</name>
    <dbReference type="NCBI Taxonomy" id="45235"/>
    <lineage>
        <taxon>Eukaryota</taxon>
        <taxon>Fungi</taxon>
        <taxon>Dikarya</taxon>
        <taxon>Ascomycota</taxon>
        <taxon>Pezizomycotina</taxon>
        <taxon>Sordariomycetes</taxon>
        <taxon>Hypocreomycetidae</taxon>
        <taxon>Hypocreales</taxon>
        <taxon>Ophiocordycipitaceae</taxon>
        <taxon>Tolypocladium</taxon>
    </lineage>
</organism>
<feature type="transmembrane region" description="Helical" evidence="1">
    <location>
        <begin position="110"/>
        <end position="131"/>
    </location>
</feature>
<reference evidence="2 3" key="1">
    <citation type="submission" date="2017-08" db="EMBL/GenBank/DDBJ databases">
        <title>Harnessing the power of phylogenomics to disentangle the directionality and signatures of interkingdom host jumping in the parasitic fungal genus Tolypocladium.</title>
        <authorList>
            <person name="Quandt C.A."/>
            <person name="Patterson W."/>
            <person name="Spatafora J.W."/>
        </authorList>
    </citation>
    <scope>NUCLEOTIDE SEQUENCE [LARGE SCALE GENOMIC DNA]</scope>
    <source>
        <strain evidence="2 3">CBS 113982</strain>
    </source>
</reference>